<evidence type="ECO:0000256" key="8">
    <source>
        <dbReference type="ARBA" id="ARBA00022989"/>
    </source>
</evidence>
<evidence type="ECO:0000313" key="14">
    <source>
        <dbReference type="Proteomes" id="UP001597295"/>
    </source>
</evidence>
<dbReference type="Pfam" id="PF17820">
    <property type="entry name" value="PDZ_6"/>
    <property type="match status" value="1"/>
</dbReference>
<gene>
    <name evidence="13" type="primary">rseP</name>
    <name evidence="13" type="ORF">ACFSM5_00120</name>
</gene>
<feature type="transmembrane region" description="Helical" evidence="11">
    <location>
        <begin position="334"/>
        <end position="352"/>
    </location>
</feature>
<dbReference type="EMBL" id="JBHUIP010000001">
    <property type="protein sequence ID" value="MFD2261274.1"/>
    <property type="molecule type" value="Genomic_DNA"/>
</dbReference>
<dbReference type="PANTHER" id="PTHR42837">
    <property type="entry name" value="REGULATOR OF SIGMA-E PROTEASE RSEP"/>
    <property type="match status" value="1"/>
</dbReference>
<dbReference type="SMART" id="SM00228">
    <property type="entry name" value="PDZ"/>
    <property type="match status" value="1"/>
</dbReference>
<feature type="transmembrane region" description="Helical" evidence="11">
    <location>
        <begin position="284"/>
        <end position="304"/>
    </location>
</feature>
<comment type="cofactor">
    <cofactor evidence="1 11">
        <name>Zn(2+)</name>
        <dbReference type="ChEBI" id="CHEBI:29105"/>
    </cofactor>
</comment>
<evidence type="ECO:0000256" key="6">
    <source>
        <dbReference type="ARBA" id="ARBA00022801"/>
    </source>
</evidence>
<evidence type="ECO:0000256" key="1">
    <source>
        <dbReference type="ARBA" id="ARBA00001947"/>
    </source>
</evidence>
<feature type="transmembrane region" description="Helical" evidence="11">
    <location>
        <begin position="102"/>
        <end position="127"/>
    </location>
</feature>
<evidence type="ECO:0000256" key="9">
    <source>
        <dbReference type="ARBA" id="ARBA00023049"/>
    </source>
</evidence>
<name>A0ABW5DK13_9PROT</name>
<dbReference type="Pfam" id="PF02163">
    <property type="entry name" value="Peptidase_M50"/>
    <property type="match status" value="1"/>
</dbReference>
<evidence type="ECO:0000256" key="5">
    <source>
        <dbReference type="ARBA" id="ARBA00022692"/>
    </source>
</evidence>
<accession>A0ABW5DK13</accession>
<dbReference type="NCBIfam" id="TIGR00054">
    <property type="entry name" value="RIP metalloprotease RseP"/>
    <property type="match status" value="1"/>
</dbReference>
<dbReference type="EC" id="3.4.24.-" evidence="11"/>
<keyword evidence="7 11" id="KW-0862">Zinc</keyword>
<evidence type="ECO:0000256" key="7">
    <source>
        <dbReference type="ARBA" id="ARBA00022833"/>
    </source>
</evidence>
<dbReference type="InterPro" id="IPR036034">
    <property type="entry name" value="PDZ_sf"/>
</dbReference>
<comment type="similarity">
    <text evidence="3 11">Belongs to the peptidase M50B family.</text>
</comment>
<keyword evidence="6 11" id="KW-0378">Hydrolase</keyword>
<dbReference type="InterPro" id="IPR001478">
    <property type="entry name" value="PDZ"/>
</dbReference>
<proteinExistence type="inferred from homology"/>
<reference evidence="14" key="1">
    <citation type="journal article" date="2019" name="Int. J. Syst. Evol. Microbiol.">
        <title>The Global Catalogue of Microorganisms (GCM) 10K type strain sequencing project: providing services to taxonomists for standard genome sequencing and annotation.</title>
        <authorList>
            <consortium name="The Broad Institute Genomics Platform"/>
            <consortium name="The Broad Institute Genome Sequencing Center for Infectious Disease"/>
            <person name="Wu L."/>
            <person name="Ma J."/>
        </authorList>
    </citation>
    <scope>NUCLEOTIDE SEQUENCE [LARGE SCALE GENOMIC DNA]</scope>
    <source>
        <strain evidence="14">CGMCC 1.19062</strain>
    </source>
</reference>
<evidence type="ECO:0000313" key="13">
    <source>
        <dbReference type="EMBL" id="MFD2261274.1"/>
    </source>
</evidence>
<dbReference type="RefSeq" id="WP_379873814.1">
    <property type="nucleotide sequence ID" value="NZ_JBHUIP010000001.1"/>
</dbReference>
<keyword evidence="5 11" id="KW-0812">Transmembrane</keyword>
<evidence type="ECO:0000256" key="2">
    <source>
        <dbReference type="ARBA" id="ARBA00004141"/>
    </source>
</evidence>
<feature type="domain" description="PDZ" evidence="12">
    <location>
        <begin position="122"/>
        <end position="165"/>
    </location>
</feature>
<dbReference type="CDD" id="cd06163">
    <property type="entry name" value="S2P-M50_PDZ_RseP-like"/>
    <property type="match status" value="1"/>
</dbReference>
<keyword evidence="4" id="KW-0645">Protease</keyword>
<keyword evidence="9 11" id="KW-0482">Metalloprotease</keyword>
<comment type="caution">
    <text evidence="13">The sequence shown here is derived from an EMBL/GenBank/DDBJ whole genome shotgun (WGS) entry which is preliminary data.</text>
</comment>
<dbReference type="GO" id="GO:0008237">
    <property type="term" value="F:metallopeptidase activity"/>
    <property type="evidence" value="ECO:0007669"/>
    <property type="project" value="UniProtKB-KW"/>
</dbReference>
<dbReference type="Gene3D" id="2.30.42.10">
    <property type="match status" value="1"/>
</dbReference>
<dbReference type="InterPro" id="IPR008915">
    <property type="entry name" value="Peptidase_M50"/>
</dbReference>
<evidence type="ECO:0000256" key="3">
    <source>
        <dbReference type="ARBA" id="ARBA00007931"/>
    </source>
</evidence>
<evidence type="ECO:0000259" key="12">
    <source>
        <dbReference type="PROSITE" id="PS50106"/>
    </source>
</evidence>
<dbReference type="SUPFAM" id="SSF50156">
    <property type="entry name" value="PDZ domain-like"/>
    <property type="match status" value="1"/>
</dbReference>
<dbReference type="CDD" id="cd23081">
    <property type="entry name" value="cpPDZ_EcRseP-like"/>
    <property type="match status" value="1"/>
</dbReference>
<sequence length="369" mass="39650">MISYILPFLVALTVLVFVHEFGHYWVARRAGVRVEVFSIGFGPELFGWTAKSGTRWRFSAIPLGGYVKMFGDMNPASVGARDDLTPEERKVAFQHKSLPRRAAIVAAGPIANFLFAIAILAGLFMVAGQSVTEPLVGSVIAGSAAEKAGIQSGDRIVSLDGDQIERFDQIQRYVYSRPAQAVDIGVERGGSVLVLKAVTGQTVLTDRFGNVQQIGQLGIGNGGQRTVTMDPVTAVVRAVEETGVMISETFRGLGEMISGRRDTSQIGGILSIGKMSGEVAQDGFVQFLSFLAMLSINLGFINLLPIPVLDGGHLLFYAGEAIYRRPLPKRLQEAGAMAGFAAIVSLMLFATWNDLVKLRIVSWVSGLIG</sequence>
<dbReference type="PANTHER" id="PTHR42837:SF2">
    <property type="entry name" value="MEMBRANE METALLOPROTEASE ARASP2, CHLOROPLASTIC-RELATED"/>
    <property type="match status" value="1"/>
</dbReference>
<dbReference type="InterPro" id="IPR041489">
    <property type="entry name" value="PDZ_6"/>
</dbReference>
<protein>
    <recommendedName>
        <fullName evidence="11">Zinc metalloprotease</fullName>
        <ecNumber evidence="11">3.4.24.-</ecNumber>
    </recommendedName>
</protein>
<evidence type="ECO:0000256" key="11">
    <source>
        <dbReference type="RuleBase" id="RU362031"/>
    </source>
</evidence>
<evidence type="ECO:0000256" key="10">
    <source>
        <dbReference type="ARBA" id="ARBA00023136"/>
    </source>
</evidence>
<dbReference type="PROSITE" id="PS50106">
    <property type="entry name" value="PDZ"/>
    <property type="match status" value="1"/>
</dbReference>
<dbReference type="InterPro" id="IPR004387">
    <property type="entry name" value="Pept_M50_Zn"/>
</dbReference>
<evidence type="ECO:0000256" key="4">
    <source>
        <dbReference type="ARBA" id="ARBA00022670"/>
    </source>
</evidence>
<comment type="subcellular location">
    <subcellularLocation>
        <location evidence="2">Membrane</location>
        <topology evidence="2">Multi-pass membrane protein</topology>
    </subcellularLocation>
</comment>
<dbReference type="Proteomes" id="UP001597295">
    <property type="component" value="Unassembled WGS sequence"/>
</dbReference>
<keyword evidence="10 11" id="KW-0472">Membrane</keyword>
<keyword evidence="8 11" id="KW-1133">Transmembrane helix</keyword>
<organism evidence="13 14">
    <name type="scientific">Lacibacterium aquatile</name>
    <dbReference type="NCBI Taxonomy" id="1168082"/>
    <lineage>
        <taxon>Bacteria</taxon>
        <taxon>Pseudomonadati</taxon>
        <taxon>Pseudomonadota</taxon>
        <taxon>Alphaproteobacteria</taxon>
        <taxon>Rhodospirillales</taxon>
        <taxon>Rhodospirillaceae</taxon>
    </lineage>
</organism>
<keyword evidence="14" id="KW-1185">Reference proteome</keyword>
<feature type="transmembrane region" description="Helical" evidence="11">
    <location>
        <begin position="6"/>
        <end position="26"/>
    </location>
</feature>
<keyword evidence="11" id="KW-0479">Metal-binding</keyword>